<keyword evidence="2" id="KW-1185">Reference proteome</keyword>
<protein>
    <submittedName>
        <fullName evidence="1">Uncharacterized protein</fullName>
    </submittedName>
</protein>
<dbReference type="STRING" id="156889.Mmc1_2338"/>
<sequence>MPKTMDSATLQASCIAQISPLLEGVRQAHEGKIPQELLNNHYLLGYLWGMLSVSISRAHMEDEASRGRIMINVTAQLLQQEPQMIAVKLANLHQADDDLDYFEGISDGSDRLSAPHEGRREEVIYRLIHRLEPYC</sequence>
<dbReference type="AlphaFoldDB" id="A0LA45"/>
<gene>
    <name evidence="1" type="ordered locus">Mmc1_2338</name>
</gene>
<dbReference type="HOGENOM" id="CLU_1883232_0_0_5"/>
<dbReference type="KEGG" id="mgm:Mmc1_2338"/>
<evidence type="ECO:0000313" key="1">
    <source>
        <dbReference type="EMBL" id="ABK44838.1"/>
    </source>
</evidence>
<proteinExistence type="predicted"/>
<reference evidence="2" key="1">
    <citation type="journal article" date="2009" name="Appl. Environ. Microbiol.">
        <title>Complete genome sequence of the chemolithoautotrophic marine magnetotactic coccus strain MC-1.</title>
        <authorList>
            <person name="Schubbe S."/>
            <person name="Williams T.J."/>
            <person name="Xie G."/>
            <person name="Kiss H.E."/>
            <person name="Brettin T.S."/>
            <person name="Martinez D."/>
            <person name="Ross C.A."/>
            <person name="Schuler D."/>
            <person name="Cox B.L."/>
            <person name="Nealson K.H."/>
            <person name="Bazylinski D.A."/>
        </authorList>
    </citation>
    <scope>NUCLEOTIDE SEQUENCE [LARGE SCALE GENOMIC DNA]</scope>
    <source>
        <strain evidence="2">ATCC BAA-1437 / JCM 17883 / MC-1</strain>
    </source>
</reference>
<dbReference type="Proteomes" id="UP000002586">
    <property type="component" value="Chromosome"/>
</dbReference>
<organism evidence="1 2">
    <name type="scientific">Magnetococcus marinus (strain ATCC BAA-1437 / JCM 17883 / MC-1)</name>
    <dbReference type="NCBI Taxonomy" id="156889"/>
    <lineage>
        <taxon>Bacteria</taxon>
        <taxon>Pseudomonadati</taxon>
        <taxon>Pseudomonadota</taxon>
        <taxon>Magnetococcia</taxon>
        <taxon>Magnetococcales</taxon>
        <taxon>Magnetococcaceae</taxon>
        <taxon>Magnetococcus</taxon>
    </lineage>
</organism>
<evidence type="ECO:0000313" key="2">
    <source>
        <dbReference type="Proteomes" id="UP000002586"/>
    </source>
</evidence>
<accession>A0LA45</accession>
<dbReference type="EMBL" id="CP000471">
    <property type="protein sequence ID" value="ABK44838.1"/>
    <property type="molecule type" value="Genomic_DNA"/>
</dbReference>
<reference evidence="1 2" key="2">
    <citation type="journal article" date="2012" name="Int. J. Syst. Evol. Microbiol.">
        <title>Magnetococcus marinus gen. nov., sp. nov., a marine, magnetotactic bacterium that represents a novel lineage (Magnetococcaceae fam. nov.; Magnetococcales ord. nov.) at the base of the Alphaproteobacteria.</title>
        <authorList>
            <person name="Bazylinski D.A."/>
            <person name="Williams T.J."/>
            <person name="Lefevre C.T."/>
            <person name="Berg R.J."/>
            <person name="Zhang C.L."/>
            <person name="Bowser S.S."/>
            <person name="Dean A.J."/>
            <person name="Beveridge T.J."/>
        </authorList>
    </citation>
    <scope>NUCLEOTIDE SEQUENCE [LARGE SCALE GENOMIC DNA]</scope>
    <source>
        <strain evidence="2">ATCC BAA-1437 / JCM 17883 / MC-1</strain>
    </source>
</reference>
<name>A0LA45_MAGMM</name>